<dbReference type="CDD" id="cd08956">
    <property type="entry name" value="KR_3_FAS_SDR_x"/>
    <property type="match status" value="1"/>
</dbReference>
<dbReference type="SMART" id="SM00823">
    <property type="entry name" value="PKS_PP"/>
    <property type="match status" value="1"/>
</dbReference>
<dbReference type="InterPro" id="IPR016039">
    <property type="entry name" value="Thiolase-like"/>
</dbReference>
<dbReference type="InterPro" id="IPR020807">
    <property type="entry name" value="PKS_DH"/>
</dbReference>
<dbReference type="Pfam" id="PF00698">
    <property type="entry name" value="Acyl_transf_1"/>
    <property type="match status" value="1"/>
</dbReference>
<dbReference type="Pfam" id="PF00550">
    <property type="entry name" value="PP-binding"/>
    <property type="match status" value="1"/>
</dbReference>
<dbReference type="SMART" id="SM00822">
    <property type="entry name" value="PKS_KR"/>
    <property type="match status" value="1"/>
</dbReference>
<keyword evidence="8" id="KW-0012">Acyltransferase</keyword>
<dbReference type="CDD" id="cd00833">
    <property type="entry name" value="PKS"/>
    <property type="match status" value="1"/>
</dbReference>
<dbReference type="PROSITE" id="PS00012">
    <property type="entry name" value="PHOSPHOPANTETHEINE"/>
    <property type="match status" value="1"/>
</dbReference>
<comment type="caution">
    <text evidence="14">The sequence shown here is derived from an EMBL/GenBank/DDBJ whole genome shotgun (WGS) entry which is preliminary data.</text>
</comment>
<dbReference type="InterPro" id="IPR049552">
    <property type="entry name" value="PKS_DH_N"/>
</dbReference>
<dbReference type="PANTHER" id="PTHR43775">
    <property type="entry name" value="FATTY ACID SYNTHASE"/>
    <property type="match status" value="1"/>
</dbReference>
<dbReference type="Pfam" id="PF22953">
    <property type="entry name" value="SpnB_Rossmann"/>
    <property type="match status" value="1"/>
</dbReference>
<dbReference type="Proteomes" id="UP000188836">
    <property type="component" value="Unassembled WGS sequence"/>
</dbReference>
<dbReference type="InterPro" id="IPR014043">
    <property type="entry name" value="Acyl_transferase_dom"/>
</dbReference>
<feature type="domain" description="Ketosynthase family 3 (KS3)" evidence="12">
    <location>
        <begin position="34"/>
        <end position="447"/>
    </location>
</feature>
<keyword evidence="7" id="KW-0511">Multifunctional enzyme</keyword>
<dbReference type="InterPro" id="IPR001227">
    <property type="entry name" value="Ac_transferase_dom_sf"/>
</dbReference>
<dbReference type="InterPro" id="IPR049900">
    <property type="entry name" value="PKS_mFAS_DH"/>
</dbReference>
<dbReference type="InterPro" id="IPR020841">
    <property type="entry name" value="PKS_Beta-ketoAc_synthase_dom"/>
</dbReference>
<dbReference type="FunFam" id="3.40.366.10:FF:000002">
    <property type="entry name" value="Probable polyketide synthase 2"/>
    <property type="match status" value="1"/>
</dbReference>
<dbReference type="Pfam" id="PF14765">
    <property type="entry name" value="PS-DH"/>
    <property type="match status" value="1"/>
</dbReference>
<dbReference type="InterPro" id="IPR014031">
    <property type="entry name" value="Ketoacyl_synth_C"/>
</dbReference>
<feature type="domain" description="Carrier" evidence="11">
    <location>
        <begin position="1720"/>
        <end position="1795"/>
    </location>
</feature>
<feature type="domain" description="Ketosynthase family 3 (KS3)" evidence="12">
    <location>
        <begin position="1811"/>
        <end position="1918"/>
    </location>
</feature>
<dbReference type="InterPro" id="IPR036736">
    <property type="entry name" value="ACP-like_sf"/>
</dbReference>
<dbReference type="Pfam" id="PF02801">
    <property type="entry name" value="Ketoacyl-synt_C"/>
    <property type="match status" value="1"/>
</dbReference>
<evidence type="ECO:0000256" key="6">
    <source>
        <dbReference type="ARBA" id="ARBA00023098"/>
    </source>
</evidence>
<proteinExistence type="predicted"/>
<dbReference type="Pfam" id="PF08659">
    <property type="entry name" value="KR"/>
    <property type="match status" value="1"/>
</dbReference>
<dbReference type="PROSITE" id="PS52004">
    <property type="entry name" value="KS3_2"/>
    <property type="match status" value="2"/>
</dbReference>
<dbReference type="GO" id="GO:0004315">
    <property type="term" value="F:3-oxoacyl-[acyl-carrier-protein] synthase activity"/>
    <property type="evidence" value="ECO:0007669"/>
    <property type="project" value="InterPro"/>
</dbReference>
<dbReference type="SMART" id="SM00827">
    <property type="entry name" value="PKS_AT"/>
    <property type="match status" value="1"/>
</dbReference>
<feature type="active site" description="Proton donor; for dehydratase activity" evidence="9">
    <location>
        <position position="1138"/>
    </location>
</feature>
<dbReference type="PROSITE" id="PS00606">
    <property type="entry name" value="KS3_1"/>
    <property type="match status" value="1"/>
</dbReference>
<dbReference type="EMBL" id="MUMY01000038">
    <property type="protein sequence ID" value="ONM45992.1"/>
    <property type="molecule type" value="Genomic_DNA"/>
</dbReference>
<name>A0A1W0B4V1_9NOCA</name>
<organism evidence="14 15">
    <name type="scientific">Nocardia donostiensis</name>
    <dbReference type="NCBI Taxonomy" id="1538463"/>
    <lineage>
        <taxon>Bacteria</taxon>
        <taxon>Bacillati</taxon>
        <taxon>Actinomycetota</taxon>
        <taxon>Actinomycetes</taxon>
        <taxon>Mycobacteriales</taxon>
        <taxon>Nocardiaceae</taxon>
        <taxon>Nocardia</taxon>
    </lineage>
</organism>
<evidence type="ECO:0000256" key="3">
    <source>
        <dbReference type="ARBA" id="ARBA00022553"/>
    </source>
</evidence>
<dbReference type="PROSITE" id="PS50075">
    <property type="entry name" value="CARRIER"/>
    <property type="match status" value="1"/>
</dbReference>
<dbReference type="InterPro" id="IPR013968">
    <property type="entry name" value="PKS_KR"/>
</dbReference>
<dbReference type="InterPro" id="IPR042104">
    <property type="entry name" value="PKS_dehydratase_sf"/>
</dbReference>
<feature type="domain" description="PKS/mFAS DH" evidence="13">
    <location>
        <begin position="941"/>
        <end position="1216"/>
    </location>
</feature>
<dbReference type="Gene3D" id="3.40.366.10">
    <property type="entry name" value="Malonyl-Coenzyme A Acyl Carrier Protein, domain 2"/>
    <property type="match status" value="1"/>
</dbReference>
<dbReference type="InterPro" id="IPR020806">
    <property type="entry name" value="PKS_PP-bd"/>
</dbReference>
<evidence type="ECO:0000256" key="10">
    <source>
        <dbReference type="SAM" id="MobiDB-lite"/>
    </source>
</evidence>
<dbReference type="InterPro" id="IPR018201">
    <property type="entry name" value="Ketoacyl_synth_AS"/>
</dbReference>
<evidence type="ECO:0000259" key="12">
    <source>
        <dbReference type="PROSITE" id="PS52004"/>
    </source>
</evidence>
<dbReference type="SUPFAM" id="SSF52151">
    <property type="entry name" value="FabD/lysophospholipase-like"/>
    <property type="match status" value="1"/>
</dbReference>
<dbReference type="PROSITE" id="PS52019">
    <property type="entry name" value="PKS_MFAS_DH"/>
    <property type="match status" value="1"/>
</dbReference>
<keyword evidence="3" id="KW-0597">Phosphoprotein</keyword>
<feature type="region of interest" description="N-terminal hotdog fold" evidence="9">
    <location>
        <begin position="941"/>
        <end position="1065"/>
    </location>
</feature>
<reference evidence="14 15" key="1">
    <citation type="journal article" date="2016" name="Antonie Van Leeuwenhoek">
        <title>Nocardia donostiensis sp. nov., isolated from human respiratory specimens.</title>
        <authorList>
            <person name="Ercibengoa M."/>
            <person name="Bell M."/>
            <person name="Marimon J.M."/>
            <person name="Humrighouse B."/>
            <person name="Klenk H.P."/>
            <person name="Potter G."/>
            <person name="Perez-Trallero E."/>
        </authorList>
    </citation>
    <scope>NUCLEOTIDE SEQUENCE [LARGE SCALE GENOMIC DNA]</scope>
    <source>
        <strain evidence="14 15">X1655</strain>
    </source>
</reference>
<dbReference type="OrthoDB" id="4516163at2"/>
<dbReference type="InterPro" id="IPR036291">
    <property type="entry name" value="NAD(P)-bd_dom_sf"/>
</dbReference>
<dbReference type="Gene3D" id="3.10.129.110">
    <property type="entry name" value="Polyketide synthase dehydratase"/>
    <property type="match status" value="1"/>
</dbReference>
<dbReference type="Gene3D" id="3.40.50.720">
    <property type="entry name" value="NAD(P)-binding Rossmann-like Domain"/>
    <property type="match status" value="1"/>
</dbReference>
<evidence type="ECO:0000256" key="4">
    <source>
        <dbReference type="ARBA" id="ARBA00022679"/>
    </source>
</evidence>
<dbReference type="FunFam" id="1.10.1200.10:FF:000007">
    <property type="entry name" value="Probable polyketide synthase pks17"/>
    <property type="match status" value="1"/>
</dbReference>
<evidence type="ECO:0000256" key="8">
    <source>
        <dbReference type="ARBA" id="ARBA00023315"/>
    </source>
</evidence>
<dbReference type="FunFam" id="3.40.47.10:FF:000019">
    <property type="entry name" value="Polyketide synthase type I"/>
    <property type="match status" value="1"/>
</dbReference>
<dbReference type="InterPro" id="IPR009081">
    <property type="entry name" value="PP-bd_ACP"/>
</dbReference>
<dbReference type="InterPro" id="IPR049551">
    <property type="entry name" value="PKS_DH_C"/>
</dbReference>
<feature type="region of interest" description="C-terminal hotdog fold" evidence="9">
    <location>
        <begin position="1078"/>
        <end position="1216"/>
    </location>
</feature>
<dbReference type="InterPro" id="IPR016035">
    <property type="entry name" value="Acyl_Trfase/lysoPLipase"/>
</dbReference>
<keyword evidence="2" id="KW-0596">Phosphopantetheine</keyword>
<dbReference type="RefSeq" id="WP_139348040.1">
    <property type="nucleotide sequence ID" value="NZ_MUKP01000060.1"/>
</dbReference>
<dbReference type="PANTHER" id="PTHR43775:SF51">
    <property type="entry name" value="INACTIVE PHENOLPHTHIOCEROL SYNTHESIS POLYKETIDE SYNTHASE TYPE I PKS1-RELATED"/>
    <property type="match status" value="1"/>
</dbReference>
<dbReference type="Pfam" id="PF00109">
    <property type="entry name" value="ketoacyl-synt"/>
    <property type="match status" value="2"/>
</dbReference>
<evidence type="ECO:0000256" key="2">
    <source>
        <dbReference type="ARBA" id="ARBA00022450"/>
    </source>
</evidence>
<dbReference type="Gene3D" id="3.30.70.3290">
    <property type="match status" value="1"/>
</dbReference>
<keyword evidence="5" id="KW-0276">Fatty acid metabolism</keyword>
<dbReference type="InterPro" id="IPR014030">
    <property type="entry name" value="Ketoacyl_synth_N"/>
</dbReference>
<dbReference type="GO" id="GO:0006633">
    <property type="term" value="P:fatty acid biosynthetic process"/>
    <property type="evidence" value="ECO:0007669"/>
    <property type="project" value="InterPro"/>
</dbReference>
<evidence type="ECO:0000256" key="9">
    <source>
        <dbReference type="PROSITE-ProRule" id="PRU01363"/>
    </source>
</evidence>
<evidence type="ECO:0000313" key="15">
    <source>
        <dbReference type="Proteomes" id="UP000188836"/>
    </source>
</evidence>
<dbReference type="STRING" id="1538463.B0T36_25625"/>
<sequence length="1918" mass="200553">MSVSSEALLEALRVAARDNAVLRQTHDRLLAELSEPIAIIGMACRFPGEVTTPEQLWRLVSEGRDAIGPFPEDRGWDVAGLYDPDPDADGKSYVRHGGFLYDAAEFDAGFFGISPREAVTMDSQQRLLLETVWEALEDAAIDPYTLRGSDTGVFAGVMYHDYPFSAGSGSIVSGRVAYTLGLEGPAVSVDTACSSSLVALHQAVRSLRAGDCAMALVGGVTVMATPDTFVGLSRQRVLAADGRCKSFAESADGTGWGEGAGVLVVERLSRARELGHEVLAVVRGSAVNSDGASNGLTAPNGPSQQRVIGRALASAGVGAGDVDVVEAHGTGTVLGDPIEAQALIATYGQDRAPESPLWLGSIKSNIGHTQAAAGVAGVIKMVQAMRHEMLPRTLHVDAPTPHVDWSGGAVRLLTEQQPWPRREDRPRRAGVSSFGISGTNAHVILEEAPPPPPPIDSTDTAPVQDSDATPAIRGTVAWVLSARDRTALAEQARRLIEHLRSRPDDTPTAIGWSLVSGRARLEQRTVVLGTGRDDLLAKLAVIAADPATAIVSGAPSAPVPTGARARGRTVFVFPGQGTQWVGMGRELLDSAPVFAATIAACEVTLTDRVPWSLTAILRAPDDDPTAAALLERIEVLQPVLFAVMVGVARVWEALGVRPDAVVGHSQGELAAAAVAGALSVDDALRIVLERSRLFAEKLTGRGAIASLGMPADTATEQLARYPGLTLAGVNGPAAVSVAGELPELDRLVTDLTAAGVRARLIATTVASHSAAVEPLRDELIGALSFVRPQRARIPIYSTVTAAEIDGTELNARYWYDNCRQPVRFQDTVRALRSDGFGIFVETGPHPVLTMPVEQTVAEVDGPEAIVVGSLRRGDGSARQLLDTAARLFVAGAPVDWSALYHGREPRRIPLPTYPFQRRRYWLEPTGAGSAAAALGQWEADHPLLRAVVAAPDSGGVTITGRLSLRTHPWLADHAFAGTVLFPATGFLELALRAGDETGSPVVDELNLLQPLLLPDDRTIRLQTVVGGPDEHGRRPVSVYSSADGEPGGIWVRHAEGRLTPHLAVDGPESGTQWPPAGFAPADIDGVYEDLADAGYGYGPVFQGLRAVWRRDTDLCAEVALPDTVTDAERYAVHPALLDAVLHALGAVTDPATGAGPVLPFSWAGVTAQLHGATALRAEITSAETDAISLRVTDMQGHPVLSVRSLTTRPVPLDRLTSPQQPLLTVAWRGLPHAAAPETEVRYEPWARCANQNDTAAPVVVLDCRWHDGRTVIAETHAATANVLAVLQTFTGSARFTTSRLLVITHGAVSVAGEDIGDLAATAVWGLVRSAQSEEPGRIVLLDTDTGEPSVASIAAVLACGEPQLALRGETLYVPRLTRLPGIDTTPLVGGTAPSVGGTAPSVGGTASPVGGATPSVGGTAPSVGDIASPATDTAPALAADATVLVTGGTGGLGAAVARHLVAAYDVRSLVLASRRGPAAPGATALVDELSAAGARVRVVACDVSDRAAVADLIAAVPADNPLGGIVHAAGVLDDGVIGSLTPQRLDTVLAAKADAAWYLHECTQDRDLAMFVLFSSAAAVFGSPGQGNYAAANLFLDALAAHRHATGAVATSIGWGLWTTVTDATAHLDAADTARIRRGGITGLSAEQGLALFDAAVRQPQPAVTAVRLDRMVLAEQARAGLLPPLLRELAPAARQNGSSGGSGALARRLAEADNRDRTQLLLDLVRAQVAVVLGHDGPAAVETERNFQELGFDSLTAVEVRNRLAAVTELALPATLVFDHPTPLAVARYLQDRLLGTVVRTEPVARAATSEPIAIVGVGCRFPGGVDGPEALWRLVTDGGDTLSEFPSDRGWEVEKIYDPDPDPDAVGRSYVRHGGFLSGAGGFDAGFFGVSPREAVVMDPQQRVLLEVVWEALEDA</sequence>
<dbReference type="InterPro" id="IPR055123">
    <property type="entry name" value="SpnB-like_Rossmann"/>
</dbReference>
<feature type="active site" description="Proton acceptor; for dehydratase activity" evidence="9">
    <location>
        <position position="973"/>
    </location>
</feature>
<gene>
    <name evidence="14" type="ORF">B0T46_25410</name>
</gene>
<evidence type="ECO:0000256" key="1">
    <source>
        <dbReference type="ARBA" id="ARBA00005189"/>
    </source>
</evidence>
<dbReference type="InterPro" id="IPR057326">
    <property type="entry name" value="KR_dom"/>
</dbReference>
<evidence type="ECO:0000259" key="13">
    <source>
        <dbReference type="PROSITE" id="PS52019"/>
    </source>
</evidence>
<dbReference type="SMART" id="SM01294">
    <property type="entry name" value="PKS_PP_betabranch"/>
    <property type="match status" value="1"/>
</dbReference>
<dbReference type="GO" id="GO:0004312">
    <property type="term" value="F:fatty acid synthase activity"/>
    <property type="evidence" value="ECO:0007669"/>
    <property type="project" value="TreeGrafter"/>
</dbReference>
<dbReference type="SUPFAM" id="SSF55048">
    <property type="entry name" value="Probable ACP-binding domain of malonyl-CoA ACP transacylase"/>
    <property type="match status" value="1"/>
</dbReference>
<feature type="non-terminal residue" evidence="14">
    <location>
        <position position="1918"/>
    </location>
</feature>
<comment type="pathway">
    <text evidence="1">Lipid metabolism.</text>
</comment>
<dbReference type="Gene3D" id="1.10.1200.10">
    <property type="entry name" value="ACP-like"/>
    <property type="match status" value="1"/>
</dbReference>
<keyword evidence="15" id="KW-1185">Reference proteome</keyword>
<dbReference type="Pfam" id="PF21089">
    <property type="entry name" value="PKS_DH_N"/>
    <property type="match status" value="1"/>
</dbReference>
<dbReference type="SUPFAM" id="SSF47336">
    <property type="entry name" value="ACP-like"/>
    <property type="match status" value="1"/>
</dbReference>
<keyword evidence="6" id="KW-0443">Lipid metabolism</keyword>
<protein>
    <submittedName>
        <fullName evidence="14">Uncharacterized protein</fullName>
    </submittedName>
</protein>
<dbReference type="SMART" id="SM00825">
    <property type="entry name" value="PKS_KS"/>
    <property type="match status" value="1"/>
</dbReference>
<dbReference type="GO" id="GO:0031177">
    <property type="term" value="F:phosphopantetheine binding"/>
    <property type="evidence" value="ECO:0007669"/>
    <property type="project" value="InterPro"/>
</dbReference>
<dbReference type="Gene3D" id="3.40.50.11460">
    <property type="match status" value="1"/>
</dbReference>
<dbReference type="InterPro" id="IPR032821">
    <property type="entry name" value="PKS_assoc"/>
</dbReference>
<dbReference type="Gene3D" id="3.40.47.10">
    <property type="match status" value="2"/>
</dbReference>
<dbReference type="InterPro" id="IPR016036">
    <property type="entry name" value="Malonyl_transacylase_ACP-bd"/>
</dbReference>
<dbReference type="SUPFAM" id="SSF51735">
    <property type="entry name" value="NAD(P)-binding Rossmann-fold domains"/>
    <property type="match status" value="2"/>
</dbReference>
<dbReference type="InterPro" id="IPR050091">
    <property type="entry name" value="PKS_NRPS_Biosynth_Enz"/>
</dbReference>
<accession>A0A1W0B4V1</accession>
<dbReference type="Pfam" id="PF16197">
    <property type="entry name" value="KAsynt_C_assoc"/>
    <property type="match status" value="1"/>
</dbReference>
<evidence type="ECO:0000313" key="14">
    <source>
        <dbReference type="EMBL" id="ONM45992.1"/>
    </source>
</evidence>
<dbReference type="SMART" id="SM00826">
    <property type="entry name" value="PKS_DH"/>
    <property type="match status" value="1"/>
</dbReference>
<dbReference type="InterPro" id="IPR006162">
    <property type="entry name" value="Ppantetheine_attach_site"/>
</dbReference>
<evidence type="ECO:0000256" key="5">
    <source>
        <dbReference type="ARBA" id="ARBA00022832"/>
    </source>
</evidence>
<evidence type="ECO:0000259" key="11">
    <source>
        <dbReference type="PROSITE" id="PS50075"/>
    </source>
</evidence>
<dbReference type="SUPFAM" id="SSF53901">
    <property type="entry name" value="Thiolase-like"/>
    <property type="match status" value="2"/>
</dbReference>
<keyword evidence="4" id="KW-0808">Transferase</keyword>
<evidence type="ECO:0000256" key="7">
    <source>
        <dbReference type="ARBA" id="ARBA00023268"/>
    </source>
</evidence>
<feature type="region of interest" description="Disordered" evidence="10">
    <location>
        <begin position="1391"/>
        <end position="1427"/>
    </location>
</feature>